<keyword evidence="9 15" id="KW-0460">Magnesium</keyword>
<feature type="domain" description="UvrD-like helicase C-terminal" evidence="18">
    <location>
        <begin position="516"/>
        <end position="801"/>
    </location>
</feature>
<dbReference type="SUPFAM" id="SSF52540">
    <property type="entry name" value="P-loop containing nucleoside triphosphate hydrolases"/>
    <property type="match status" value="1"/>
</dbReference>
<dbReference type="InterPro" id="IPR011335">
    <property type="entry name" value="Restrct_endonuc-II-like"/>
</dbReference>
<dbReference type="NCBIfam" id="TIGR00609">
    <property type="entry name" value="recB"/>
    <property type="match status" value="1"/>
</dbReference>
<name>A0ABX1NM28_9RHOO</name>
<dbReference type="Gene3D" id="1.10.486.10">
    <property type="entry name" value="PCRA, domain 4"/>
    <property type="match status" value="1"/>
</dbReference>
<comment type="subunit">
    <text evidence="15">Heterotrimer of RecB, RecC and RecD. All subunits contribute to DNA-binding. Interacts with RecA.</text>
</comment>
<feature type="binding site" evidence="16">
    <location>
        <begin position="31"/>
        <end position="38"/>
    </location>
    <ligand>
        <name>ATP</name>
        <dbReference type="ChEBI" id="CHEBI:30616"/>
    </ligand>
</feature>
<keyword evidence="12 15" id="KW-0413">Isomerase</keyword>
<keyword evidence="1 15" id="KW-0540">Nuclease</keyword>
<evidence type="ECO:0000256" key="9">
    <source>
        <dbReference type="ARBA" id="ARBA00022842"/>
    </source>
</evidence>
<evidence type="ECO:0000256" key="4">
    <source>
        <dbReference type="ARBA" id="ARBA00022763"/>
    </source>
</evidence>
<comment type="similarity">
    <text evidence="15">Belongs to the helicase family. UvrD subfamily.</text>
</comment>
<evidence type="ECO:0000313" key="20">
    <source>
        <dbReference type="Proteomes" id="UP000634522"/>
    </source>
</evidence>
<sequence>MNAPMTTPLPTTPRKLDPLAFPLHGSRLIEASAGTGKTFTIAALYVRLVLGHGAEAAFARALTPPEILVVTFTDAATKELRDRIRARLAEAAGCFRADPAEVAALERGKDFLHDLRADYPPEAWPGCARKLQLAAEWMDEAAVSTIHGWCKRMLNEHAFDSDSLFTQQLETDQRELLAEVVRDFWRSFFAPLDADAVAAIAGWWATPDALQGELRKLVEHAEALAEAPEPTAALAAARDAKARRLAELKAPWAVWADELQELLDAAVAAKKVNGQKLKKGNYDRWFDGLRAWIEDPALVMPDIKTGWTRFTRAGLAEVWKDGDPPDHPALDAMLTLKAELEGLPDARADLLRFAARWVARRFAAEQQRRAQMGFNDLLTRLDAALRQPNGARLAEVIRRQFPVALIDEFQDTDPVQYDIFDRVYRIAANAADAGVVLIGDPKQAIYAFRGADIFTYLRARRDAGGRLFTLGTNYRSTDAMVAAVNRCFAQAEAREEGEGAFLFRKQDDNPVPFQSVEAKGRRERLVVDCAPVTALTCWALDPRDAGKAVGVMDYRARMAASCAAEIVHLLNLGQHGRAGFAREADVSDGEALAALRPADIAILVNSRTEANAVRAALAAGGVRSVYLSDQESVFASPQAAELQRWLAACAEPDDDGLLRAALATPSLGLGWAALDCLRRDELAWEDRVLQFRAYRQVWRRQGVLPMLRRLLGDFGVPRRLLGAAGGGDGGAPPDGERALTDLLHLAELLQHASVALDGEHALIRHLAEQRADAENGDDARKLRLESDADLVQVVTVHKSKGLEYPLVFLPFSCTFFETTAKSLPLKLHDDTGRLRLVLEPEGDDVADADHERLGEDLRKLYVALTRARHATWIGVAPVEKLERSALGYLLAGGAAVATDTLSDALRALRGDCEHIAIEPAPAPAGERFVPRVARTELGAAREPRRPVREFWWIASYSALRTAEADGAEVGAGAFAVAGAAPALVPPLPETPAEETFAETLDEPPGAPAAPGGDQRLHRFARGAGPGTFLHELLEWAAREGFGRVLAAPERARDMIARRCAVRGWSHWTETLTRWLLDFIATPLPLPDGETPRLADLAGARPEMEFWFETHRADLVRLDALVRTHTLAGAARPELAPGQLNGMLKGFIDLVFEHRGRYYVADYKSNWLGPDDAAYTPAAMRDAVLAKRYELQYVLYLFALHRLLKSRLPDYDYDRHVGGAVYLFLRGSHAPTRGVHAERPPRALIEALDAEFGVG</sequence>
<dbReference type="Pfam" id="PF12705">
    <property type="entry name" value="PDDEXK_1"/>
    <property type="match status" value="1"/>
</dbReference>
<dbReference type="InterPro" id="IPR014017">
    <property type="entry name" value="DNA_helicase_UvrD-like_C"/>
</dbReference>
<comment type="cofactor">
    <cofactor evidence="15">
        <name>Mg(2+)</name>
        <dbReference type="ChEBI" id="CHEBI:18420"/>
    </cofactor>
    <text evidence="15">Binds 1 Mg(2+) ion per subunit.</text>
</comment>
<dbReference type="InterPro" id="IPR011604">
    <property type="entry name" value="PDDEXK-like_dom_sf"/>
</dbReference>
<comment type="catalytic activity">
    <reaction evidence="13 15">
        <text>Couples ATP hydrolysis with the unwinding of duplex DNA by translocating in the 3'-5' direction.</text>
        <dbReference type="EC" id="5.6.2.4"/>
    </reaction>
</comment>
<reference evidence="19 20" key="1">
    <citation type="submission" date="2019-12" db="EMBL/GenBank/DDBJ databases">
        <title>Comparative genomics gives insights into the taxonomy of the Azoarcus-Aromatoleum group and reveals separate origins of nif in the plant-associated Azoarcus and non-plant-associated Aromatoleum sub-groups.</title>
        <authorList>
            <person name="Lafos M."/>
            <person name="Maluk M."/>
            <person name="Batista M."/>
            <person name="Junghare M."/>
            <person name="Carmona M."/>
            <person name="Faoro H."/>
            <person name="Cruz L.M."/>
            <person name="Battistoni F."/>
            <person name="De Souza E."/>
            <person name="Pedrosa F."/>
            <person name="Chen W.-M."/>
            <person name="Poole P.S."/>
            <person name="Dixon R.A."/>
            <person name="James E.K."/>
        </authorList>
    </citation>
    <scope>NUCLEOTIDE SEQUENCE [LARGE SCALE GENOMIC DNA]</scope>
    <source>
        <strain evidence="19 20">T</strain>
    </source>
</reference>
<evidence type="ECO:0000256" key="6">
    <source>
        <dbReference type="ARBA" id="ARBA00022806"/>
    </source>
</evidence>
<evidence type="ECO:0000259" key="18">
    <source>
        <dbReference type="PROSITE" id="PS51217"/>
    </source>
</evidence>
<feature type="region of interest" description="DNA-binding and helicase activity, interacts with RecC" evidence="15">
    <location>
        <begin position="1"/>
        <end position="902"/>
    </location>
</feature>
<keyword evidence="8 15" id="KW-0067">ATP-binding</keyword>
<evidence type="ECO:0000256" key="14">
    <source>
        <dbReference type="ARBA" id="ARBA00048988"/>
    </source>
</evidence>
<keyword evidence="10 15" id="KW-0238">DNA-binding</keyword>
<dbReference type="Gene3D" id="3.40.50.300">
    <property type="entry name" value="P-loop containing nucleotide triphosphate hydrolases"/>
    <property type="match status" value="2"/>
</dbReference>
<organism evidence="19 20">
    <name type="scientific">Aromatoleum toluolicum</name>
    <dbReference type="NCBI Taxonomy" id="90060"/>
    <lineage>
        <taxon>Bacteria</taxon>
        <taxon>Pseudomonadati</taxon>
        <taxon>Pseudomonadota</taxon>
        <taxon>Betaproteobacteria</taxon>
        <taxon>Rhodocyclales</taxon>
        <taxon>Rhodocyclaceae</taxon>
        <taxon>Aromatoleum</taxon>
    </lineage>
</organism>
<dbReference type="InterPro" id="IPR004586">
    <property type="entry name" value="RecB"/>
</dbReference>
<dbReference type="Pfam" id="PF00580">
    <property type="entry name" value="UvrD-helicase"/>
    <property type="match status" value="1"/>
</dbReference>
<dbReference type="PROSITE" id="PS51217">
    <property type="entry name" value="UVRD_HELICASE_CTER"/>
    <property type="match status" value="1"/>
</dbReference>
<dbReference type="EC" id="5.6.2.4" evidence="15"/>
<evidence type="ECO:0000256" key="3">
    <source>
        <dbReference type="ARBA" id="ARBA00022741"/>
    </source>
</evidence>
<evidence type="ECO:0000256" key="10">
    <source>
        <dbReference type="ARBA" id="ARBA00023125"/>
    </source>
</evidence>
<dbReference type="InterPro" id="IPR027417">
    <property type="entry name" value="P-loop_NTPase"/>
</dbReference>
<dbReference type="InterPro" id="IPR014016">
    <property type="entry name" value="UvrD-like_ATP-bd"/>
</dbReference>
<dbReference type="Gene3D" id="3.90.320.10">
    <property type="match status" value="1"/>
</dbReference>
<keyword evidence="5 15" id="KW-0378">Hydrolase</keyword>
<feature type="binding site" evidence="15">
    <location>
        <position position="1161"/>
    </location>
    <ligand>
        <name>Mg(2+)</name>
        <dbReference type="ChEBI" id="CHEBI:18420"/>
    </ligand>
</feature>
<evidence type="ECO:0000256" key="7">
    <source>
        <dbReference type="ARBA" id="ARBA00022839"/>
    </source>
</evidence>
<keyword evidence="7 15" id="KW-0269">Exonuclease</keyword>
<keyword evidence="4 15" id="KW-0227">DNA damage</keyword>
<feature type="active site" description="For nuclease activity" evidence="15">
    <location>
        <position position="1161"/>
    </location>
</feature>
<dbReference type="Gene3D" id="1.10.3170.10">
    <property type="entry name" value="Recbcd, chain B, domain 2"/>
    <property type="match status" value="1"/>
</dbReference>
<protein>
    <recommendedName>
        <fullName evidence="15">RecBCD enzyme subunit RecB</fullName>
        <ecNumber evidence="15">3.1.11.5</ecNumber>
        <ecNumber evidence="15">5.6.2.4</ecNumber>
    </recommendedName>
    <alternativeName>
        <fullName evidence="15">DNA 3'-5' helicase subunit RecB</fullName>
    </alternativeName>
    <alternativeName>
        <fullName evidence="15">Exonuclease V subunit RecB</fullName>
        <shortName evidence="15">ExoV subunit RecB</shortName>
    </alternativeName>
    <alternativeName>
        <fullName evidence="15">Helicase/nuclease RecBCD subunit RecB</fullName>
    </alternativeName>
</protein>
<evidence type="ECO:0000256" key="5">
    <source>
        <dbReference type="ARBA" id="ARBA00022801"/>
    </source>
</evidence>
<comment type="domain">
    <text evidence="15">The N-terminal DNA-binding domain is a ssDNA-dependent ATPase and has ATP-dependent 3'-5' helicase function. This domain interacts with RecC.</text>
</comment>
<evidence type="ECO:0000256" key="13">
    <source>
        <dbReference type="ARBA" id="ARBA00034617"/>
    </source>
</evidence>
<gene>
    <name evidence="15 19" type="primary">recB</name>
    <name evidence="19" type="ORF">GPA27_23725</name>
</gene>
<dbReference type="HAMAP" id="MF_01485">
    <property type="entry name" value="RecB"/>
    <property type="match status" value="1"/>
</dbReference>
<keyword evidence="6 15" id="KW-0347">Helicase</keyword>
<dbReference type="GO" id="GO:0008854">
    <property type="term" value="F:exodeoxyribonuclease V activity"/>
    <property type="evidence" value="ECO:0007669"/>
    <property type="project" value="UniProtKB-EC"/>
</dbReference>
<evidence type="ECO:0000256" key="15">
    <source>
        <dbReference type="HAMAP-Rule" id="MF_01485"/>
    </source>
</evidence>
<feature type="region of interest" description="Nuclease activity, interacts with RecD and RecA" evidence="15">
    <location>
        <begin position="950"/>
        <end position="1254"/>
    </location>
</feature>
<evidence type="ECO:0000256" key="1">
    <source>
        <dbReference type="ARBA" id="ARBA00022722"/>
    </source>
</evidence>
<dbReference type="Pfam" id="PF13361">
    <property type="entry name" value="UvrD_C"/>
    <property type="match status" value="1"/>
</dbReference>
<keyword evidence="11 15" id="KW-0234">DNA repair</keyword>
<evidence type="ECO:0000256" key="11">
    <source>
        <dbReference type="ARBA" id="ARBA00023204"/>
    </source>
</evidence>
<dbReference type="PANTHER" id="PTHR11070">
    <property type="entry name" value="UVRD / RECB / PCRA DNA HELICASE FAMILY MEMBER"/>
    <property type="match status" value="1"/>
</dbReference>
<comment type="domain">
    <text evidence="15">The C-terminal domain has nuclease activity and interacts with RecD. It interacts with RecA, facilitating its loading onto ssDNA.</text>
</comment>
<dbReference type="SUPFAM" id="SSF52980">
    <property type="entry name" value="Restriction endonuclease-like"/>
    <property type="match status" value="1"/>
</dbReference>
<evidence type="ECO:0000313" key="19">
    <source>
        <dbReference type="EMBL" id="NMG00392.1"/>
    </source>
</evidence>
<evidence type="ECO:0000256" key="2">
    <source>
        <dbReference type="ARBA" id="ARBA00022723"/>
    </source>
</evidence>
<dbReference type="CDD" id="cd22352">
    <property type="entry name" value="RecB_C-like"/>
    <property type="match status" value="1"/>
</dbReference>
<comment type="function">
    <text evidence="15">A helicase/nuclease that prepares dsDNA breaks (DSB) for recombinational DNA repair. Binds to DSBs and unwinds DNA via a highly rapid and processive ATP-dependent bidirectional helicase activity. Unwinds dsDNA until it encounters a Chi (crossover hotspot instigator) sequence from the 3' direction. Cuts ssDNA a few nucleotides 3' to the Chi site. The properties and activities of the enzyme are changed at Chi. The Chi-altered holoenzyme produces a long 3'-ssDNA overhang and facilitates RecA-binding to the ssDNA for homologous DNA recombination and repair. Holoenzyme degrades any linearized DNA that is unable to undergo homologous recombination. In the holoenzyme this subunit contributes ATPase, 3'-5' helicase, exonuclease activity and loads RecA onto ssDNA.</text>
</comment>
<dbReference type="EC" id="3.1.11.5" evidence="15"/>
<dbReference type="InterPro" id="IPR000212">
    <property type="entry name" value="DNA_helicase_UvrD/REP"/>
</dbReference>
<dbReference type="PROSITE" id="PS51198">
    <property type="entry name" value="UVRD_HELICASE_ATP_BIND"/>
    <property type="match status" value="1"/>
</dbReference>
<dbReference type="Proteomes" id="UP000634522">
    <property type="component" value="Unassembled WGS sequence"/>
</dbReference>
<comment type="caution">
    <text evidence="19">The sequence shown here is derived from an EMBL/GenBank/DDBJ whole genome shotgun (WGS) entry which is preliminary data.</text>
</comment>
<dbReference type="EMBL" id="WTVS01000075">
    <property type="protein sequence ID" value="NMG00392.1"/>
    <property type="molecule type" value="Genomic_DNA"/>
</dbReference>
<proteinExistence type="inferred from homology"/>
<evidence type="ECO:0000256" key="8">
    <source>
        <dbReference type="ARBA" id="ARBA00022840"/>
    </source>
</evidence>
<keyword evidence="20" id="KW-1185">Reference proteome</keyword>
<keyword evidence="2 15" id="KW-0479">Metal-binding</keyword>
<keyword evidence="3 15" id="KW-0547">Nucleotide-binding</keyword>
<comment type="catalytic activity">
    <reaction evidence="14 15">
        <text>ATP + H2O = ADP + phosphate + H(+)</text>
        <dbReference type="Rhea" id="RHEA:13065"/>
        <dbReference type="ChEBI" id="CHEBI:15377"/>
        <dbReference type="ChEBI" id="CHEBI:15378"/>
        <dbReference type="ChEBI" id="CHEBI:30616"/>
        <dbReference type="ChEBI" id="CHEBI:43474"/>
        <dbReference type="ChEBI" id="CHEBI:456216"/>
        <dbReference type="EC" id="5.6.2.4"/>
    </reaction>
</comment>
<feature type="binding site" evidence="15">
    <location>
        <position position="1030"/>
    </location>
    <ligand>
        <name>Mg(2+)</name>
        <dbReference type="ChEBI" id="CHEBI:18420"/>
    </ligand>
</feature>
<feature type="domain" description="UvrD-like helicase ATP-binding" evidence="17">
    <location>
        <begin position="10"/>
        <end position="477"/>
    </location>
</feature>
<dbReference type="PANTHER" id="PTHR11070:SF23">
    <property type="entry name" value="RECBCD ENZYME SUBUNIT RECB"/>
    <property type="match status" value="1"/>
</dbReference>
<comment type="miscellaneous">
    <text evidence="15">In the RecBCD complex, RecB has a slow 3'-5' helicase, an exonuclease activity and loads RecA onto ssDNA, RecD has a fast 5'-3' helicase activity, while RecC stimulates the ATPase and processivity of the RecB helicase and contributes to recognition of the Chi site.</text>
</comment>
<feature type="binding site" evidence="15">
    <location>
        <position position="1148"/>
    </location>
    <ligand>
        <name>Mg(2+)</name>
        <dbReference type="ChEBI" id="CHEBI:18420"/>
    </ligand>
</feature>
<dbReference type="InterPro" id="IPR038726">
    <property type="entry name" value="PDDEXK_AddAB-type"/>
</dbReference>
<evidence type="ECO:0000256" key="12">
    <source>
        <dbReference type="ARBA" id="ARBA00023235"/>
    </source>
</evidence>
<evidence type="ECO:0000256" key="16">
    <source>
        <dbReference type="PROSITE-ProRule" id="PRU00560"/>
    </source>
</evidence>
<evidence type="ECO:0000259" key="17">
    <source>
        <dbReference type="PROSITE" id="PS51198"/>
    </source>
</evidence>
<accession>A0ABX1NM28</accession>
<comment type="catalytic activity">
    <reaction evidence="15">
        <text>Exonucleolytic cleavage (in the presence of ATP) in either 5'- to 3'- or 3'- to 5'-direction to yield 5'-phosphooligonucleotides.</text>
        <dbReference type="EC" id="3.1.11.5"/>
    </reaction>
</comment>